<dbReference type="CDD" id="cd12797">
    <property type="entry name" value="M23_peptidase"/>
    <property type="match status" value="1"/>
</dbReference>
<dbReference type="PANTHER" id="PTHR21666:SF270">
    <property type="entry name" value="MUREIN HYDROLASE ACTIVATOR ENVC"/>
    <property type="match status" value="1"/>
</dbReference>
<sequence length="272" mass="31077">MNILDKLKGKILAFFNLWKVKGKEIINKIKGLPSFVKKVSIYCIVVVIMVGLMAWQKSRLPLEIIGEFPKNETQQPEKRDNELPWQIDEKEKEKERDLGEKNEVNEVNKDEKKDQSEEKTSTEEEITQPTFNIKDKIIWPIEGSGEIQGHFKQSFNFRDGSFEYKLDGILIVAPKGSKVRAALPGVVKDVVTETSYLYGNVVKISYVDPNGDIWDTYYYNLDNIQVAEGQKISIGDSIGYVGSNLLSSLFNEAHIVLEIKKNNVLIDPQPYF</sequence>
<reference evidence="5" key="1">
    <citation type="submission" date="2016-11" db="EMBL/GenBank/DDBJ databases">
        <authorList>
            <person name="Varghese N."/>
            <person name="Submissions S."/>
        </authorList>
    </citation>
    <scope>NUCLEOTIDE SEQUENCE [LARGE SCALE GENOMIC DNA]</scope>
    <source>
        <strain evidence="5">DSM 14826</strain>
    </source>
</reference>
<dbReference type="InterPro" id="IPR050570">
    <property type="entry name" value="Cell_wall_metabolism_enzyme"/>
</dbReference>
<feature type="transmembrane region" description="Helical" evidence="2">
    <location>
        <begin position="39"/>
        <end position="55"/>
    </location>
</feature>
<keyword evidence="2" id="KW-0472">Membrane</keyword>
<dbReference type="Gene3D" id="2.70.70.10">
    <property type="entry name" value="Glucose Permease (Domain IIA)"/>
    <property type="match status" value="1"/>
</dbReference>
<feature type="region of interest" description="Disordered" evidence="1">
    <location>
        <begin position="71"/>
        <end position="126"/>
    </location>
</feature>
<dbReference type="PANTHER" id="PTHR21666">
    <property type="entry name" value="PEPTIDASE-RELATED"/>
    <property type="match status" value="1"/>
</dbReference>
<dbReference type="Pfam" id="PF01551">
    <property type="entry name" value="Peptidase_M23"/>
    <property type="match status" value="1"/>
</dbReference>
<organism evidence="4 5">
    <name type="scientific">Anaerobranca californiensis DSM 14826</name>
    <dbReference type="NCBI Taxonomy" id="1120989"/>
    <lineage>
        <taxon>Bacteria</taxon>
        <taxon>Bacillati</taxon>
        <taxon>Bacillota</taxon>
        <taxon>Clostridia</taxon>
        <taxon>Eubacteriales</taxon>
        <taxon>Proteinivoracaceae</taxon>
        <taxon>Anaerobranca</taxon>
    </lineage>
</organism>
<dbReference type="OrthoDB" id="9814460at2"/>
<keyword evidence="2" id="KW-0812">Transmembrane</keyword>
<evidence type="ECO:0000313" key="4">
    <source>
        <dbReference type="EMBL" id="SHJ80869.1"/>
    </source>
</evidence>
<proteinExistence type="predicted"/>
<evidence type="ECO:0000259" key="3">
    <source>
        <dbReference type="Pfam" id="PF01551"/>
    </source>
</evidence>
<dbReference type="STRING" id="1120989.SAMN02745227_00757"/>
<dbReference type="Proteomes" id="UP000243547">
    <property type="component" value="Unassembled WGS sequence"/>
</dbReference>
<gene>
    <name evidence="4" type="ORF">SAMN02745227_00757</name>
</gene>
<dbReference type="AlphaFoldDB" id="A0A1M6MBP2"/>
<dbReference type="InterPro" id="IPR016047">
    <property type="entry name" value="M23ase_b-sheet_dom"/>
</dbReference>
<feature type="compositionally biased region" description="Basic and acidic residues" evidence="1">
    <location>
        <begin position="75"/>
        <end position="122"/>
    </location>
</feature>
<dbReference type="RefSeq" id="WP_072906435.1">
    <property type="nucleotide sequence ID" value="NZ_FRAI01000006.1"/>
</dbReference>
<dbReference type="GO" id="GO:0004222">
    <property type="term" value="F:metalloendopeptidase activity"/>
    <property type="evidence" value="ECO:0007669"/>
    <property type="project" value="TreeGrafter"/>
</dbReference>
<dbReference type="EMBL" id="FRAI01000006">
    <property type="protein sequence ID" value="SHJ80869.1"/>
    <property type="molecule type" value="Genomic_DNA"/>
</dbReference>
<accession>A0A1M6MBP2</accession>
<feature type="domain" description="M23ase beta-sheet core" evidence="3">
    <location>
        <begin position="167"/>
        <end position="268"/>
    </location>
</feature>
<dbReference type="InterPro" id="IPR011055">
    <property type="entry name" value="Dup_hybrid_motif"/>
</dbReference>
<evidence type="ECO:0000313" key="5">
    <source>
        <dbReference type="Proteomes" id="UP000243547"/>
    </source>
</evidence>
<dbReference type="SUPFAM" id="SSF51261">
    <property type="entry name" value="Duplicated hybrid motif"/>
    <property type="match status" value="1"/>
</dbReference>
<keyword evidence="2" id="KW-1133">Transmembrane helix</keyword>
<evidence type="ECO:0000256" key="2">
    <source>
        <dbReference type="SAM" id="Phobius"/>
    </source>
</evidence>
<keyword evidence="5" id="KW-1185">Reference proteome</keyword>
<protein>
    <submittedName>
        <fullName evidence="4">Peptidase family M23</fullName>
    </submittedName>
</protein>
<name>A0A1M6MBP2_9FIRM</name>
<evidence type="ECO:0000256" key="1">
    <source>
        <dbReference type="SAM" id="MobiDB-lite"/>
    </source>
</evidence>